<dbReference type="SUPFAM" id="SSF51905">
    <property type="entry name" value="FAD/NAD(P)-binding domain"/>
    <property type="match status" value="1"/>
</dbReference>
<dbReference type="AlphaFoldDB" id="A0A9P5HH35"/>
<dbReference type="GO" id="GO:0004497">
    <property type="term" value="F:monooxygenase activity"/>
    <property type="evidence" value="ECO:0007669"/>
    <property type="project" value="UniProtKB-KW"/>
</dbReference>
<dbReference type="GO" id="GO:0071949">
    <property type="term" value="F:FAD binding"/>
    <property type="evidence" value="ECO:0007669"/>
    <property type="project" value="InterPro"/>
</dbReference>
<name>A0A9P5HH35_9HYPO</name>
<accession>A0A9P5HH35</accession>
<comment type="similarity">
    <text evidence="1">Belongs to the paxM FAD-dependent monooxygenase family.</text>
</comment>
<evidence type="ECO:0000256" key="2">
    <source>
        <dbReference type="ARBA" id="ARBA00022630"/>
    </source>
</evidence>
<dbReference type="PANTHER" id="PTHR13789">
    <property type="entry name" value="MONOOXYGENASE"/>
    <property type="match status" value="1"/>
</dbReference>
<organism evidence="7 8">
    <name type="scientific">Cylindrodendrum hubeiense</name>
    <dbReference type="NCBI Taxonomy" id="595255"/>
    <lineage>
        <taxon>Eukaryota</taxon>
        <taxon>Fungi</taxon>
        <taxon>Dikarya</taxon>
        <taxon>Ascomycota</taxon>
        <taxon>Pezizomycotina</taxon>
        <taxon>Sordariomycetes</taxon>
        <taxon>Hypocreomycetidae</taxon>
        <taxon>Hypocreales</taxon>
        <taxon>Nectriaceae</taxon>
        <taxon>Cylindrodendrum</taxon>
    </lineage>
</organism>
<keyword evidence="5" id="KW-0503">Monooxygenase</keyword>
<dbReference type="InterPro" id="IPR050493">
    <property type="entry name" value="FAD-dep_Monooxygenase_BioMet"/>
</dbReference>
<evidence type="ECO:0000313" key="8">
    <source>
        <dbReference type="Proteomes" id="UP000722485"/>
    </source>
</evidence>
<evidence type="ECO:0000256" key="5">
    <source>
        <dbReference type="ARBA" id="ARBA00023033"/>
    </source>
</evidence>
<gene>
    <name evidence="7" type="ORF">G7Z17_g2721</name>
</gene>
<keyword evidence="2" id="KW-0285">Flavoprotein</keyword>
<dbReference type="Pfam" id="PF01494">
    <property type="entry name" value="FAD_binding_3"/>
    <property type="match status" value="1"/>
</dbReference>
<dbReference type="InterPro" id="IPR036188">
    <property type="entry name" value="FAD/NAD-bd_sf"/>
</dbReference>
<evidence type="ECO:0000259" key="6">
    <source>
        <dbReference type="Pfam" id="PF01494"/>
    </source>
</evidence>
<keyword evidence="8" id="KW-1185">Reference proteome</keyword>
<proteinExistence type="inferred from homology"/>
<protein>
    <recommendedName>
        <fullName evidence="6">FAD-binding domain-containing protein</fullName>
    </recommendedName>
</protein>
<evidence type="ECO:0000256" key="3">
    <source>
        <dbReference type="ARBA" id="ARBA00022827"/>
    </source>
</evidence>
<sequence>MLRLLDRWGIGDEVRTKGVKTQRVKVLRWQNGNVLSDKIIDDSHGEQWVIHRADLHGALIAKAQSLKGVTIKLGSSVVGVDFNHASVRLSNGESVEGDVVLAADGIKSAIRKLLLDDESDIAIPTGDAVFRLMLPREAMLHDANLRECIEGATVRRWIGPGGHVVAYPVRNHQLYNIAMAHPDRGGLEESWTTRGSKEMLLKEYEGWDPLLVKMLTLVPDEEVLEWKLCSHPPLKTWIRGSCALLGDACHPMLPYVAQGAAQAVEDAAALGVILSNLKSKLDIPLALEAYQHTRKLRAETIQGFGMDTRASLHLKDGPAQIARDLQFTTHSNPDRWTNTASQRYLWSFDAEQEAKISEYAIREDGNERRGPRL</sequence>
<keyword evidence="3" id="KW-0274">FAD</keyword>
<keyword evidence="4" id="KW-0560">Oxidoreductase</keyword>
<dbReference type="SUPFAM" id="SSF54373">
    <property type="entry name" value="FAD-linked reductases, C-terminal domain"/>
    <property type="match status" value="1"/>
</dbReference>
<dbReference type="OrthoDB" id="16820at2759"/>
<evidence type="ECO:0000256" key="1">
    <source>
        <dbReference type="ARBA" id="ARBA00007992"/>
    </source>
</evidence>
<dbReference type="EMBL" id="JAANBB010000029">
    <property type="protein sequence ID" value="KAF7554714.1"/>
    <property type="molecule type" value="Genomic_DNA"/>
</dbReference>
<dbReference type="Proteomes" id="UP000722485">
    <property type="component" value="Unassembled WGS sequence"/>
</dbReference>
<evidence type="ECO:0000313" key="7">
    <source>
        <dbReference type="EMBL" id="KAF7554714.1"/>
    </source>
</evidence>
<reference evidence="7" key="1">
    <citation type="submission" date="2020-03" db="EMBL/GenBank/DDBJ databases">
        <title>Draft Genome Sequence of Cylindrodendrum hubeiense.</title>
        <authorList>
            <person name="Buettner E."/>
            <person name="Kellner H."/>
        </authorList>
    </citation>
    <scope>NUCLEOTIDE SEQUENCE</scope>
    <source>
        <strain evidence="7">IHI 201604</strain>
    </source>
</reference>
<dbReference type="Gene3D" id="3.50.50.60">
    <property type="entry name" value="FAD/NAD(P)-binding domain"/>
    <property type="match status" value="1"/>
</dbReference>
<evidence type="ECO:0000256" key="4">
    <source>
        <dbReference type="ARBA" id="ARBA00023002"/>
    </source>
</evidence>
<comment type="caution">
    <text evidence="7">The sequence shown here is derived from an EMBL/GenBank/DDBJ whole genome shotgun (WGS) entry which is preliminary data.</text>
</comment>
<dbReference type="PRINTS" id="PR00420">
    <property type="entry name" value="RNGMNOXGNASE"/>
</dbReference>
<dbReference type="PANTHER" id="PTHR13789:SF307">
    <property type="entry name" value="HYDROXYLASE, PUTATIVE (AFU_ORTHOLOGUE AFUA_2G04330)-RELATED"/>
    <property type="match status" value="1"/>
</dbReference>
<feature type="domain" description="FAD-binding" evidence="6">
    <location>
        <begin position="2"/>
        <end position="301"/>
    </location>
</feature>
<dbReference type="InterPro" id="IPR002938">
    <property type="entry name" value="FAD-bd"/>
</dbReference>